<dbReference type="EMBL" id="CP022115">
    <property type="protein sequence ID" value="ASJ26124.1"/>
    <property type="molecule type" value="Genomic_DNA"/>
</dbReference>
<protein>
    <submittedName>
        <fullName evidence="2">Membrane protein</fullName>
    </submittedName>
</protein>
<dbReference type="PIRSF" id="PIRSF016789">
    <property type="entry name" value="DUF454"/>
    <property type="match status" value="1"/>
</dbReference>
<evidence type="ECO:0000313" key="3">
    <source>
        <dbReference type="Proteomes" id="UP000197424"/>
    </source>
</evidence>
<dbReference type="Pfam" id="PF04304">
    <property type="entry name" value="DUF454"/>
    <property type="match status" value="1"/>
</dbReference>
<accession>A0A248LNV2</accession>
<keyword evidence="1" id="KW-0812">Transmembrane</keyword>
<keyword evidence="1" id="KW-1133">Transmembrane helix</keyword>
<dbReference type="RefSeq" id="WP_088861706.1">
    <property type="nucleotide sequence ID" value="NZ_CP022115.1"/>
</dbReference>
<gene>
    <name evidence="2" type="ORF">LHGZ1_3293</name>
</gene>
<proteinExistence type="predicted"/>
<dbReference type="GO" id="GO:0005886">
    <property type="term" value="C:plasma membrane"/>
    <property type="evidence" value="ECO:0007669"/>
    <property type="project" value="TreeGrafter"/>
</dbReference>
<keyword evidence="1" id="KW-0472">Membrane</keyword>
<dbReference type="PANTHER" id="PTHR35813:SF1">
    <property type="entry name" value="INNER MEMBRANE PROTEIN YBAN"/>
    <property type="match status" value="1"/>
</dbReference>
<organism evidence="2 3">
    <name type="scientific">Laribacter hongkongensis</name>
    <dbReference type="NCBI Taxonomy" id="168471"/>
    <lineage>
        <taxon>Bacteria</taxon>
        <taxon>Pseudomonadati</taxon>
        <taxon>Pseudomonadota</taxon>
        <taxon>Betaproteobacteria</taxon>
        <taxon>Neisseriales</taxon>
        <taxon>Aquaspirillaceae</taxon>
        <taxon>Laribacter</taxon>
    </lineage>
</organism>
<evidence type="ECO:0000256" key="1">
    <source>
        <dbReference type="SAM" id="Phobius"/>
    </source>
</evidence>
<feature type="transmembrane region" description="Helical" evidence="1">
    <location>
        <begin position="98"/>
        <end position="115"/>
    </location>
</feature>
<reference evidence="3" key="1">
    <citation type="submission" date="2017-06" db="EMBL/GenBank/DDBJ databases">
        <title>Whole genome sequence of Laribacter hongkongensis LHGZ1.</title>
        <authorList>
            <person name="Chen D."/>
            <person name="Wu H."/>
            <person name="Chen J."/>
        </authorList>
    </citation>
    <scope>NUCLEOTIDE SEQUENCE [LARGE SCALE GENOMIC DNA]</scope>
    <source>
        <strain evidence="3">LHGZ1</strain>
    </source>
</reference>
<sequence>MKYLLWLAGCLSFALGVVGLVVPLLPTTPFVLLAAACWARASPRFHRWLARHRLFGPMVTSWERERAVPRRAKYWAIAMMAVSWLLSVGVLASRGQAVIALLVTLVLAGMAVWLWRRPEPRSVPLHPPAGTAG</sequence>
<feature type="transmembrane region" description="Helical" evidence="1">
    <location>
        <begin position="74"/>
        <end position="92"/>
    </location>
</feature>
<dbReference type="InterPro" id="IPR007401">
    <property type="entry name" value="DUF454"/>
</dbReference>
<dbReference type="OrthoDB" id="9816293at2"/>
<dbReference type="AlphaFoldDB" id="A0A248LNV2"/>
<name>A0A248LNV2_9NEIS</name>
<evidence type="ECO:0000313" key="2">
    <source>
        <dbReference type="EMBL" id="ASJ26124.1"/>
    </source>
</evidence>
<dbReference type="PANTHER" id="PTHR35813">
    <property type="entry name" value="INNER MEMBRANE PROTEIN YBAN"/>
    <property type="match status" value="1"/>
</dbReference>
<dbReference type="Proteomes" id="UP000197424">
    <property type="component" value="Chromosome"/>
</dbReference>